<dbReference type="EMBL" id="JAJSPL020000054">
    <property type="protein sequence ID" value="KAK7731737.1"/>
    <property type="molecule type" value="Genomic_DNA"/>
</dbReference>
<keyword evidence="2" id="KW-1185">Reference proteome</keyword>
<proteinExistence type="predicted"/>
<dbReference type="AlphaFoldDB" id="A0AAN9TXM2"/>
<name>A0AAN9TXM2_9PEZI</name>
<accession>A0AAN9TXM2</accession>
<dbReference type="Proteomes" id="UP001320245">
    <property type="component" value="Unassembled WGS sequence"/>
</dbReference>
<evidence type="ECO:0000313" key="2">
    <source>
        <dbReference type="Proteomes" id="UP001320245"/>
    </source>
</evidence>
<reference evidence="1 2" key="1">
    <citation type="journal article" date="2023" name="PLoS ONE">
        <title>Cytospora paraplurivora sp. nov. isolated from orchards with fruit tree decline syndrome in Ontario, Canada.</title>
        <authorList>
            <person name="Ilyukhin E."/>
            <person name="Nguyen H.D.T."/>
            <person name="Castle A.J."/>
            <person name="Ellouze W."/>
        </authorList>
    </citation>
    <scope>NUCLEOTIDE SEQUENCE [LARGE SCALE GENOMIC DNA]</scope>
    <source>
        <strain evidence="1 2">FDS-564</strain>
    </source>
</reference>
<organism evidence="1 2">
    <name type="scientific">Cytospora paraplurivora</name>
    <dbReference type="NCBI Taxonomy" id="2898453"/>
    <lineage>
        <taxon>Eukaryota</taxon>
        <taxon>Fungi</taxon>
        <taxon>Dikarya</taxon>
        <taxon>Ascomycota</taxon>
        <taxon>Pezizomycotina</taxon>
        <taxon>Sordariomycetes</taxon>
        <taxon>Sordariomycetidae</taxon>
        <taxon>Diaporthales</taxon>
        <taxon>Cytosporaceae</taxon>
        <taxon>Cytospora</taxon>
    </lineage>
</organism>
<comment type="caution">
    <text evidence="1">The sequence shown here is derived from an EMBL/GenBank/DDBJ whole genome shotgun (WGS) entry which is preliminary data.</text>
</comment>
<gene>
    <name evidence="1" type="ORF">SLS53_008681</name>
</gene>
<protein>
    <submittedName>
        <fullName evidence="1">Uncharacterized protein</fullName>
    </submittedName>
</protein>
<evidence type="ECO:0000313" key="1">
    <source>
        <dbReference type="EMBL" id="KAK7731737.1"/>
    </source>
</evidence>
<sequence>MTWQQSVEAITFARITLTLARLTPPLAARALTTDRVRRFVRYIWANLVLPLYDKGARGRREIAKERGEANALCTSFIKQVFALLSPSPGVWTTEVYGEGNGRQGQQPQGQQLIEVNAMMGYRSRIRFCLIATCARDTEDIMERLFATFRDASGDLF</sequence>